<dbReference type="GO" id="GO:0031177">
    <property type="term" value="F:phosphopantetheine binding"/>
    <property type="evidence" value="ECO:0007669"/>
    <property type="project" value="InterPro"/>
</dbReference>
<dbReference type="GO" id="GO:0006631">
    <property type="term" value="P:fatty acid metabolic process"/>
    <property type="evidence" value="ECO:0007669"/>
    <property type="project" value="UniProtKB-KW"/>
</dbReference>
<evidence type="ECO:0000256" key="1">
    <source>
        <dbReference type="ARBA" id="ARBA00001957"/>
    </source>
</evidence>
<dbReference type="Pfam" id="PF00550">
    <property type="entry name" value="PP-binding"/>
    <property type="match status" value="2"/>
</dbReference>
<evidence type="ECO:0000313" key="9">
    <source>
        <dbReference type="EMBL" id="SFW72999.1"/>
    </source>
</evidence>
<dbReference type="InterPro" id="IPR023213">
    <property type="entry name" value="CAT-like_dom_sf"/>
</dbReference>
<dbReference type="GO" id="GO:0043041">
    <property type="term" value="P:amino acid activation for nonribosomal peptide biosynthetic process"/>
    <property type="evidence" value="ECO:0007669"/>
    <property type="project" value="TreeGrafter"/>
</dbReference>
<dbReference type="FunFam" id="3.40.50.12780:FF:000013">
    <property type="entry name" value="Long-chain-fatty-acid--AMP ligase FadD32"/>
    <property type="match status" value="1"/>
</dbReference>
<dbReference type="InterPro" id="IPR025110">
    <property type="entry name" value="AMP-bd_C"/>
</dbReference>
<dbReference type="SUPFAM" id="SSF47336">
    <property type="entry name" value="ACP-like"/>
    <property type="match status" value="2"/>
</dbReference>
<dbReference type="GO" id="GO:0008610">
    <property type="term" value="P:lipid biosynthetic process"/>
    <property type="evidence" value="ECO:0007669"/>
    <property type="project" value="InterPro"/>
</dbReference>
<dbReference type="Pfam" id="PF13193">
    <property type="entry name" value="AMP-binding_C"/>
    <property type="match status" value="1"/>
</dbReference>
<feature type="domain" description="Carrier" evidence="8">
    <location>
        <begin position="549"/>
        <end position="628"/>
    </location>
</feature>
<dbReference type="PROSITE" id="PS00455">
    <property type="entry name" value="AMP_BINDING"/>
    <property type="match status" value="2"/>
</dbReference>
<dbReference type="InterPro" id="IPR029058">
    <property type="entry name" value="AB_hydrolase_fold"/>
</dbReference>
<evidence type="ECO:0000256" key="5">
    <source>
        <dbReference type="ARBA" id="ARBA00022832"/>
    </source>
</evidence>
<keyword evidence="10" id="KW-1185">Reference proteome</keyword>
<proteinExistence type="inferred from homology"/>
<dbReference type="CDD" id="cd19531">
    <property type="entry name" value="LCL_NRPS-like"/>
    <property type="match status" value="1"/>
</dbReference>
<dbReference type="STRING" id="546364.SAMN04489730_3539"/>
<dbReference type="Gene3D" id="2.30.38.10">
    <property type="entry name" value="Luciferase, Domain 3"/>
    <property type="match status" value="1"/>
</dbReference>
<dbReference type="Proteomes" id="UP000182740">
    <property type="component" value="Unassembled WGS sequence"/>
</dbReference>
<evidence type="ECO:0000256" key="7">
    <source>
        <dbReference type="SAM" id="MobiDB-lite"/>
    </source>
</evidence>
<dbReference type="FunFam" id="3.40.50.980:FF:000001">
    <property type="entry name" value="Non-ribosomal peptide synthetase"/>
    <property type="match status" value="1"/>
</dbReference>
<keyword evidence="4" id="KW-0597">Phosphoprotein</keyword>
<dbReference type="NCBIfam" id="TIGR01733">
    <property type="entry name" value="AA-adenyl-dom"/>
    <property type="match status" value="1"/>
</dbReference>
<accession>A0A1K1RMS9</accession>
<dbReference type="PANTHER" id="PTHR45527">
    <property type="entry name" value="NONRIBOSOMAL PEPTIDE SYNTHETASE"/>
    <property type="match status" value="1"/>
</dbReference>
<dbReference type="SUPFAM" id="SSF56801">
    <property type="entry name" value="Acetyl-CoA synthetase-like"/>
    <property type="match status" value="2"/>
</dbReference>
<dbReference type="InterPro" id="IPR001242">
    <property type="entry name" value="Condensation_dom"/>
</dbReference>
<name>A0A1K1RMS9_9PSEU</name>
<dbReference type="Gene3D" id="3.30.559.30">
    <property type="entry name" value="Nonribosomal peptide synthetase, condensation domain"/>
    <property type="match status" value="1"/>
</dbReference>
<dbReference type="Pfam" id="PF00668">
    <property type="entry name" value="Condensation"/>
    <property type="match status" value="1"/>
</dbReference>
<dbReference type="Gene3D" id="3.40.50.12780">
    <property type="entry name" value="N-terminal domain of ligase-like"/>
    <property type="match status" value="1"/>
</dbReference>
<dbReference type="PROSITE" id="PS00012">
    <property type="entry name" value="PHOSPHOPANTETHEINE"/>
    <property type="match status" value="1"/>
</dbReference>
<dbReference type="GO" id="GO:0071766">
    <property type="term" value="P:Actinobacterium-type cell wall biogenesis"/>
    <property type="evidence" value="ECO:0007669"/>
    <property type="project" value="UniProtKB-ARBA"/>
</dbReference>
<reference evidence="10" key="1">
    <citation type="submission" date="2016-11" db="EMBL/GenBank/DDBJ databases">
        <authorList>
            <person name="Varghese N."/>
            <person name="Submissions S."/>
        </authorList>
    </citation>
    <scope>NUCLEOTIDE SEQUENCE [LARGE SCALE GENOMIC DNA]</scope>
    <source>
        <strain evidence="10">DSM 44671</strain>
    </source>
</reference>
<feature type="region of interest" description="Disordered" evidence="7">
    <location>
        <begin position="1669"/>
        <end position="1693"/>
    </location>
</feature>
<evidence type="ECO:0000256" key="6">
    <source>
        <dbReference type="ARBA" id="ARBA00023098"/>
    </source>
</evidence>
<dbReference type="InterPro" id="IPR020845">
    <property type="entry name" value="AMP-binding_CS"/>
</dbReference>
<dbReference type="InterPro" id="IPR045851">
    <property type="entry name" value="AMP-bd_C_sf"/>
</dbReference>
<keyword evidence="5" id="KW-0276">Fatty acid metabolism</keyword>
<dbReference type="InterPro" id="IPR006162">
    <property type="entry name" value="Ppantetheine_attach_site"/>
</dbReference>
<dbReference type="InterPro" id="IPR040097">
    <property type="entry name" value="FAAL/FAAC"/>
</dbReference>
<feature type="region of interest" description="Disordered" evidence="7">
    <location>
        <begin position="817"/>
        <end position="836"/>
    </location>
</feature>
<dbReference type="Gene3D" id="3.30.559.10">
    <property type="entry name" value="Chloramphenicol acetyltransferase-like domain"/>
    <property type="match status" value="1"/>
</dbReference>
<dbReference type="Gene3D" id="1.10.1200.10">
    <property type="entry name" value="ACP-like"/>
    <property type="match status" value="1"/>
</dbReference>
<comment type="cofactor">
    <cofactor evidence="1">
        <name>pantetheine 4'-phosphate</name>
        <dbReference type="ChEBI" id="CHEBI:47942"/>
    </cofactor>
</comment>
<gene>
    <name evidence="9" type="ORF">SAMN04489730_3539</name>
</gene>
<dbReference type="InterPro" id="IPR042099">
    <property type="entry name" value="ANL_N_sf"/>
</dbReference>
<dbReference type="FunFam" id="3.30.300.30:FF:000010">
    <property type="entry name" value="Enterobactin synthetase component F"/>
    <property type="match status" value="1"/>
</dbReference>
<feature type="compositionally biased region" description="Basic and acidic residues" evidence="7">
    <location>
        <begin position="827"/>
        <end position="836"/>
    </location>
</feature>
<dbReference type="GO" id="GO:0044550">
    <property type="term" value="P:secondary metabolite biosynthetic process"/>
    <property type="evidence" value="ECO:0007669"/>
    <property type="project" value="UniProtKB-ARBA"/>
</dbReference>
<dbReference type="CDD" id="cd05931">
    <property type="entry name" value="FAAL"/>
    <property type="match status" value="1"/>
</dbReference>
<dbReference type="PROSITE" id="PS50075">
    <property type="entry name" value="CARRIER"/>
    <property type="match status" value="2"/>
</dbReference>
<evidence type="ECO:0000313" key="10">
    <source>
        <dbReference type="Proteomes" id="UP000182740"/>
    </source>
</evidence>
<evidence type="ECO:0000256" key="2">
    <source>
        <dbReference type="ARBA" id="ARBA00006432"/>
    </source>
</evidence>
<dbReference type="OrthoDB" id="3671040at2"/>
<dbReference type="InterPro" id="IPR020806">
    <property type="entry name" value="PKS_PP-bd"/>
</dbReference>
<evidence type="ECO:0000259" key="8">
    <source>
        <dbReference type="PROSITE" id="PS50075"/>
    </source>
</evidence>
<feature type="domain" description="Carrier" evidence="8">
    <location>
        <begin position="1570"/>
        <end position="1646"/>
    </location>
</feature>
<dbReference type="InterPro" id="IPR000873">
    <property type="entry name" value="AMP-dep_synth/lig_dom"/>
</dbReference>
<dbReference type="Pfam" id="PF00501">
    <property type="entry name" value="AMP-binding"/>
    <property type="match status" value="2"/>
</dbReference>
<dbReference type="Gene3D" id="3.40.50.980">
    <property type="match status" value="2"/>
</dbReference>
<feature type="compositionally biased region" description="Basic and acidic residues" evidence="7">
    <location>
        <begin position="1681"/>
        <end position="1693"/>
    </location>
</feature>
<keyword evidence="6" id="KW-0443">Lipid metabolism</keyword>
<sequence>MSPDSWNAVLARHARRQPAKTAFTHLPDDPAAPPLSLGYGELDRRARDVAALLAERGHAGEPVLLLYPSGLDYVVAFFGCLYAGCVAVPAYPPNRRAASAERIAGIVADSGARAALTDGRLLERLGPIGIELIRTDEPGEGQWCDDTVDASSVAFLQYTSGSTGEPKGVVLTHGNLLANAALTAESFGTSGDTTVVSWLPMYHDMGLIGSLLGTVHCGGSCVTLSPASFVREPIRWLRAISDYRATASGGPNFGYDLCTDRITAEQRETLDLSGWRVAFNGAEPLREDTIRAFAESFADTGFDARAMTPCYGLAEATLMVSAKPAGTGVVVDTRGAAAVVGSGRPVAAGHRLEIVDPATATPCPDGTVGEIWFTGPSVAAGYWNRPEQTESTFRARLTGDGTPFLRTGDLGYLDGGELYVTGRAKDLLIIRGRNHYPQDIERTVEASHPALVRGGGAAFGVTADGAERLVVVHEVGREHRHDDLSAVTAAARAAVAAAHEVQPHAVVLIRSGTLPRTSSGKVRRQACRAAFLDGELAVLAAGTAQAGAEAATSAAARLCAGIASLLGRAPGELTTGAPLLELGLDSVDSVRLAHWLHTARGVQIDAEDLLDTTIEEIAAAPAGPRPAEAAAAEPAGDHPLSAGQQSLWFVGQLDPGNPAHIVGAAVRVRGNLDVTALERALSALSESQASLRTTFPVVAGEPVRRVHAKLDPGFEHHQVSEVDELSRIAYRPFDVADGPLLRVGVVSRGPDEHWLVLAAHHLVADLWSTEILLRELETLYRDLRPLPVRGRQPASPSEAETEALARFWRDQLSGAPARLDLPGARPRRADRPRGDRHELTVGAEVLARLENLAREHQVTLYDVLLAAYQLTLSRDAGVSDVVVGSPVHGRDEPGAADVIGYFVNMLPLRGRFRPEQPLADILRQTHRTTTEARRHAGLPFATLVERLRPERDPGTTPFFQAVFTYQPGPLGALALGRGEGRLPFADLELSPVPLRHDAAQFDLLLTVGRVGAGLGGILEFDADRYDTSTAERLAARFRATLAAFATGTSTVDEPAVVLPRELTYGAEPGASKAAHELFAEHATAAPHDIAVSWDGGELTYAELETRANRLAHRLRAAGAGPERLVAIFLPRCAEWLVSVLAVFKAGAAYLPLDPAHPAERVSYVLADSGAELLITRAAAPEFDGAVIDLDTEDLEQLPERFDAGPVDPRRLAYVIYTSGSTGRPKGVLVEHGSLANLIAGMPVFGFGDHERWTLFHSTAFDFSVWETWGALARGGTVVVVGPDAARDPEAFWKLVRRHRVTVLSQTPAVFALLTGAAPARLSEVDLRHVVFGGEKLEAAQLTDWWAHGNGKVRLSNTYGITEVTVLLSDGPVAEDAAGPPPLGLPMAGTELHLLDEHGEPAGIGVTGELYVGGMGVARGYLNRPALTAERFVPHPSRPGARLYRSGDLARRNADGSLDYLGRTDHQIKIRGHRIEAGEVEAALEEIPGVRQAVVVTGDDAAGQRRLVAYLAGTLSEVDVPALRARLGVRLPGYMIPARFVPLAEFPLTANGKIDRAALPDPGRDAGEYAEPSTESERRLAELIGGMLKAPRVGAHDDLLALGGHSLMVARLALRIRDVFAVEIPLRELFTEEITVARIARLVDDAVAAGATAAPARRIGRADRARYAAGSTSGDRLSLPDGLRRTRAESNGRA</sequence>
<evidence type="ECO:0000256" key="3">
    <source>
        <dbReference type="ARBA" id="ARBA00022450"/>
    </source>
</evidence>
<dbReference type="InterPro" id="IPR010071">
    <property type="entry name" value="AA_adenyl_dom"/>
</dbReference>
<comment type="similarity">
    <text evidence="2">Belongs to the ATP-dependent AMP-binding enzyme family.</text>
</comment>
<dbReference type="Gene3D" id="3.40.50.1820">
    <property type="entry name" value="alpha/beta hydrolase"/>
    <property type="match status" value="1"/>
</dbReference>
<dbReference type="Gene3D" id="3.30.300.30">
    <property type="match status" value="2"/>
</dbReference>
<dbReference type="GO" id="GO:0005737">
    <property type="term" value="C:cytoplasm"/>
    <property type="evidence" value="ECO:0007669"/>
    <property type="project" value="TreeGrafter"/>
</dbReference>
<keyword evidence="3" id="KW-0596">Phosphopantetheine</keyword>
<dbReference type="Pfam" id="PF23024">
    <property type="entry name" value="AMP-dom_DIP2-like"/>
    <property type="match status" value="1"/>
</dbReference>
<dbReference type="InterPro" id="IPR036736">
    <property type="entry name" value="ACP-like_sf"/>
</dbReference>
<dbReference type="RefSeq" id="WP_072477319.1">
    <property type="nucleotide sequence ID" value="NZ_FPJG01000006.1"/>
</dbReference>
<dbReference type="GO" id="GO:0003824">
    <property type="term" value="F:catalytic activity"/>
    <property type="evidence" value="ECO:0007669"/>
    <property type="project" value="InterPro"/>
</dbReference>
<dbReference type="PANTHER" id="PTHR45527:SF1">
    <property type="entry name" value="FATTY ACID SYNTHASE"/>
    <property type="match status" value="1"/>
</dbReference>
<dbReference type="EMBL" id="FPJG01000006">
    <property type="protein sequence ID" value="SFW72999.1"/>
    <property type="molecule type" value="Genomic_DNA"/>
</dbReference>
<dbReference type="InterPro" id="IPR009081">
    <property type="entry name" value="PP-bd_ACP"/>
</dbReference>
<evidence type="ECO:0000256" key="4">
    <source>
        <dbReference type="ARBA" id="ARBA00022553"/>
    </source>
</evidence>
<organism evidence="9 10">
    <name type="scientific">Amycolatopsis australiensis</name>
    <dbReference type="NCBI Taxonomy" id="546364"/>
    <lineage>
        <taxon>Bacteria</taxon>
        <taxon>Bacillati</taxon>
        <taxon>Actinomycetota</taxon>
        <taxon>Actinomycetes</taxon>
        <taxon>Pseudonocardiales</taxon>
        <taxon>Pseudonocardiaceae</taxon>
        <taxon>Amycolatopsis</taxon>
    </lineage>
</organism>
<protein>
    <submittedName>
        <fullName evidence="9">Amino acid adenylation domain-containing protein</fullName>
    </submittedName>
</protein>
<dbReference type="FunFam" id="2.30.38.10:FF:000001">
    <property type="entry name" value="Non-ribosomal peptide synthetase PvdI"/>
    <property type="match status" value="1"/>
</dbReference>
<dbReference type="FunFam" id="3.40.50.12780:FF:000012">
    <property type="entry name" value="Non-ribosomal peptide synthetase"/>
    <property type="match status" value="1"/>
</dbReference>
<dbReference type="SMART" id="SM00823">
    <property type="entry name" value="PKS_PP"/>
    <property type="match status" value="2"/>
</dbReference>
<dbReference type="CDD" id="cd05930">
    <property type="entry name" value="A_NRPS"/>
    <property type="match status" value="1"/>
</dbReference>
<dbReference type="SUPFAM" id="SSF52777">
    <property type="entry name" value="CoA-dependent acyltransferases"/>
    <property type="match status" value="2"/>
</dbReference>